<feature type="region of interest" description="Disordered" evidence="1">
    <location>
        <begin position="1"/>
        <end position="26"/>
    </location>
</feature>
<evidence type="ECO:0000256" key="1">
    <source>
        <dbReference type="SAM" id="MobiDB-lite"/>
    </source>
</evidence>
<dbReference type="Proteomes" id="UP000434276">
    <property type="component" value="Unassembled WGS sequence"/>
</dbReference>
<sequence length="107" mass="11887">MSPLEQLHHLLPPPPLPQGKSARAIASRRKTLAKLMVEACEANKSFLMSSIYEKEYSRTLLVDDGSIEGARSTGAFRSSPRCEGHSGRSPQRDRSPRRDSPRPSSRD</sequence>
<organism evidence="2 3">
    <name type="scientific">Arabidopsis thaliana</name>
    <name type="common">Mouse-ear cress</name>
    <dbReference type="NCBI Taxonomy" id="3702"/>
    <lineage>
        <taxon>Eukaryota</taxon>
        <taxon>Viridiplantae</taxon>
        <taxon>Streptophyta</taxon>
        <taxon>Embryophyta</taxon>
        <taxon>Tracheophyta</taxon>
        <taxon>Spermatophyta</taxon>
        <taxon>Magnoliopsida</taxon>
        <taxon>eudicotyledons</taxon>
        <taxon>Gunneridae</taxon>
        <taxon>Pentapetalae</taxon>
        <taxon>rosids</taxon>
        <taxon>malvids</taxon>
        <taxon>Brassicales</taxon>
        <taxon>Brassicaceae</taxon>
        <taxon>Camelineae</taxon>
        <taxon>Arabidopsis</taxon>
    </lineage>
</organism>
<feature type="compositionally biased region" description="Basic and acidic residues" evidence="1">
    <location>
        <begin position="80"/>
        <end position="107"/>
    </location>
</feature>
<dbReference type="AlphaFoldDB" id="A0A5S9XQ75"/>
<reference evidence="2 3" key="1">
    <citation type="submission" date="2019-12" db="EMBL/GenBank/DDBJ databases">
        <authorList>
            <person name="Jiao W.-B."/>
            <person name="Schneeberger K."/>
        </authorList>
    </citation>
    <scope>NUCLEOTIDE SEQUENCE [LARGE SCALE GENOMIC DNA]</scope>
    <source>
        <strain evidence="3">cv. C24</strain>
    </source>
</reference>
<feature type="region of interest" description="Disordered" evidence="1">
    <location>
        <begin position="70"/>
        <end position="107"/>
    </location>
</feature>
<evidence type="ECO:0000313" key="3">
    <source>
        <dbReference type="Proteomes" id="UP000434276"/>
    </source>
</evidence>
<protein>
    <submittedName>
        <fullName evidence="2">Uncharacterized protein</fullName>
    </submittedName>
</protein>
<gene>
    <name evidence="2" type="ORF">C24_LOCUS17238</name>
</gene>
<dbReference type="EMBL" id="CACSHJ010000095">
    <property type="protein sequence ID" value="CAA0393910.1"/>
    <property type="molecule type" value="Genomic_DNA"/>
</dbReference>
<name>A0A5S9XQ75_ARATH</name>
<proteinExistence type="predicted"/>
<accession>A0A5S9XQ75</accession>
<evidence type="ECO:0000313" key="2">
    <source>
        <dbReference type="EMBL" id="CAA0393910.1"/>
    </source>
</evidence>